<comment type="caution">
    <text evidence="2">The sequence shown here is derived from an EMBL/GenBank/DDBJ whole genome shotgun (WGS) entry which is preliminary data.</text>
</comment>
<keyword evidence="3" id="KW-1185">Reference proteome</keyword>
<dbReference type="Proteomes" id="UP000236664">
    <property type="component" value="Unassembled WGS sequence"/>
</dbReference>
<gene>
    <name evidence="2" type="ORF">FNYG_08685</name>
</gene>
<feature type="compositionally biased region" description="Basic and acidic residues" evidence="1">
    <location>
        <begin position="115"/>
        <end position="130"/>
    </location>
</feature>
<protein>
    <submittedName>
        <fullName evidence="2">Uncharacterized protein</fullName>
    </submittedName>
</protein>
<accession>A0A2K0W6Q7</accession>
<feature type="region of interest" description="Disordered" evidence="1">
    <location>
        <begin position="78"/>
        <end position="194"/>
    </location>
</feature>
<evidence type="ECO:0000313" key="3">
    <source>
        <dbReference type="Proteomes" id="UP000236664"/>
    </source>
</evidence>
<reference evidence="2 3" key="1">
    <citation type="submission" date="2017-06" db="EMBL/GenBank/DDBJ databases">
        <title>Genome of Fusarium nygamai isolate CS10214.</title>
        <authorList>
            <person name="Gardiner D.M."/>
            <person name="Obanor F."/>
            <person name="Kazan K."/>
        </authorList>
    </citation>
    <scope>NUCLEOTIDE SEQUENCE [LARGE SCALE GENOMIC DNA]</scope>
    <source>
        <strain evidence="2 3">CS10214</strain>
    </source>
</reference>
<dbReference type="EMBL" id="MTQA01000119">
    <property type="protein sequence ID" value="PNP77959.1"/>
    <property type="molecule type" value="Genomic_DNA"/>
</dbReference>
<proteinExistence type="predicted"/>
<name>A0A2K0W6Q7_GIBNY</name>
<evidence type="ECO:0000256" key="1">
    <source>
        <dbReference type="SAM" id="MobiDB-lite"/>
    </source>
</evidence>
<dbReference type="AlphaFoldDB" id="A0A2K0W6Q7"/>
<dbReference type="OrthoDB" id="5105828at2759"/>
<organism evidence="2 3">
    <name type="scientific">Gibberella nygamai</name>
    <name type="common">Bean root rot disease fungus</name>
    <name type="synonym">Fusarium nygamai</name>
    <dbReference type="NCBI Taxonomy" id="42673"/>
    <lineage>
        <taxon>Eukaryota</taxon>
        <taxon>Fungi</taxon>
        <taxon>Dikarya</taxon>
        <taxon>Ascomycota</taxon>
        <taxon>Pezizomycotina</taxon>
        <taxon>Sordariomycetes</taxon>
        <taxon>Hypocreomycetidae</taxon>
        <taxon>Hypocreales</taxon>
        <taxon>Nectriaceae</taxon>
        <taxon>Fusarium</taxon>
        <taxon>Fusarium fujikuroi species complex</taxon>
    </lineage>
</organism>
<sequence length="194" mass="21995">MLYRRDDGREVPTNNFFLPKIALFGGFPRNPQQAGHFGVESNPIHRSFDSVAGDLVQNTADYRDQLNPFQAFLTNQPNRAQGNLRNPFAKQPDPSPAQEPHMGGSEDGEIISIKVSDEEKMEEQLEHVPDVPEAAGGQPRKRDQVRYQDRRRRFQTKKQRQRRRGGYGRSRSYAPQGQGGNNWAARSGSGYERG</sequence>
<feature type="compositionally biased region" description="Basic residues" evidence="1">
    <location>
        <begin position="149"/>
        <end position="166"/>
    </location>
</feature>
<evidence type="ECO:0000313" key="2">
    <source>
        <dbReference type="EMBL" id="PNP77959.1"/>
    </source>
</evidence>